<dbReference type="InterPro" id="IPR053167">
    <property type="entry name" value="Spore_coat_component"/>
</dbReference>
<keyword evidence="1" id="KW-0732">Signal</keyword>
<dbReference type="Pfam" id="PF05229">
    <property type="entry name" value="SCPU"/>
    <property type="match status" value="1"/>
</dbReference>
<feature type="signal peptide" evidence="1">
    <location>
        <begin position="1"/>
        <end position="26"/>
    </location>
</feature>
<dbReference type="SMART" id="SM00972">
    <property type="entry name" value="SCPU"/>
    <property type="match status" value="1"/>
</dbReference>
<name>A0A857J716_9BURK</name>
<dbReference type="PANTHER" id="PTHR37089">
    <property type="entry name" value="PROTEIN U-RELATED"/>
    <property type="match status" value="1"/>
</dbReference>
<accession>A0A857J716</accession>
<evidence type="ECO:0000313" key="3">
    <source>
        <dbReference type="EMBL" id="QHI98831.1"/>
    </source>
</evidence>
<gene>
    <name evidence="3" type="ORF">GT347_13035</name>
</gene>
<reference evidence="3 4" key="1">
    <citation type="submission" date="2020-01" db="EMBL/GenBank/DDBJ databases">
        <title>Genome sequencing of strain KACC 21265.</title>
        <authorList>
            <person name="Heo J."/>
            <person name="Kim S.-J."/>
            <person name="Kim J.-S."/>
            <person name="Hong S.-B."/>
            <person name="Kwon S.-W."/>
        </authorList>
    </citation>
    <scope>NUCLEOTIDE SEQUENCE [LARGE SCALE GENOMIC DNA]</scope>
    <source>
        <strain evidence="3 4">KACC 21265</strain>
    </source>
</reference>
<evidence type="ECO:0000259" key="2">
    <source>
        <dbReference type="Pfam" id="PF05229"/>
    </source>
</evidence>
<keyword evidence="4" id="KW-1185">Reference proteome</keyword>
<dbReference type="EMBL" id="CP047650">
    <property type="protein sequence ID" value="QHI98831.1"/>
    <property type="molecule type" value="Genomic_DNA"/>
</dbReference>
<feature type="domain" description="Spore coat protein U/FanG" evidence="2">
    <location>
        <begin position="24"/>
        <end position="145"/>
    </location>
</feature>
<protein>
    <submittedName>
        <fullName evidence="3">Fimbrial major subunit CsuA/B family protein</fullName>
    </submittedName>
</protein>
<dbReference type="PROSITE" id="PS51257">
    <property type="entry name" value="PROKAR_LIPOPROTEIN"/>
    <property type="match status" value="1"/>
</dbReference>
<dbReference type="PANTHER" id="PTHR37089:SF3">
    <property type="entry name" value="EXPORTED PROTEIN"/>
    <property type="match status" value="1"/>
</dbReference>
<dbReference type="InterPro" id="IPR007893">
    <property type="entry name" value="Spore_coat_U/FanG"/>
</dbReference>
<proteinExistence type="predicted"/>
<feature type="chain" id="PRO_5032449795" evidence="1">
    <location>
        <begin position="27"/>
        <end position="148"/>
    </location>
</feature>
<dbReference type="Proteomes" id="UP000464787">
    <property type="component" value="Chromosome"/>
</dbReference>
<dbReference type="RefSeq" id="WP_160552383.1">
    <property type="nucleotide sequence ID" value="NZ_CP047650.1"/>
</dbReference>
<dbReference type="AlphaFoldDB" id="A0A857J716"/>
<organism evidence="3 4">
    <name type="scientific">Xylophilus rhododendri</name>
    <dbReference type="NCBI Taxonomy" id="2697032"/>
    <lineage>
        <taxon>Bacteria</taxon>
        <taxon>Pseudomonadati</taxon>
        <taxon>Pseudomonadota</taxon>
        <taxon>Betaproteobacteria</taxon>
        <taxon>Burkholderiales</taxon>
        <taxon>Xylophilus</taxon>
    </lineage>
</organism>
<evidence type="ECO:0000256" key="1">
    <source>
        <dbReference type="SAM" id="SignalP"/>
    </source>
</evidence>
<sequence>MIRRGWAIRLCLAVAMALLPPAGALAASCSVSSSGLSFGPYDPFAPGALDGAGDIAVQCDADTAYSIALGPGSGSYAARQMPGAGTALAYNLFVAASRLAVWGDGSAGTSLVSGSVAGAHYTVYGRIPAAQNVPAGAYADQLVITVSY</sequence>
<dbReference type="KEGG" id="xyk:GT347_13035"/>
<evidence type="ECO:0000313" key="4">
    <source>
        <dbReference type="Proteomes" id="UP000464787"/>
    </source>
</evidence>